<proteinExistence type="predicted"/>
<organism evidence="2">
    <name type="scientific">candidate division WOR-3 bacterium</name>
    <dbReference type="NCBI Taxonomy" id="2052148"/>
    <lineage>
        <taxon>Bacteria</taxon>
        <taxon>Bacteria division WOR-3</taxon>
    </lineage>
</organism>
<sequence>MRSSTRSRSESEFNILLAVSAISSIFEIFSTTLSLSFGVSDRRIRENTRDSSSEFVPYL</sequence>
<keyword evidence="1" id="KW-0472">Membrane</keyword>
<keyword evidence="1" id="KW-0812">Transmembrane</keyword>
<evidence type="ECO:0000313" key="2">
    <source>
        <dbReference type="EMBL" id="HDI82172.1"/>
    </source>
</evidence>
<accession>A0A7C0V9J2</accession>
<gene>
    <name evidence="2" type="ORF">ENF18_00090</name>
</gene>
<name>A0A7C0V9J2_UNCW3</name>
<dbReference type="Proteomes" id="UP000885847">
    <property type="component" value="Unassembled WGS sequence"/>
</dbReference>
<reference evidence="2" key="1">
    <citation type="journal article" date="2020" name="mSystems">
        <title>Genome- and Community-Level Interaction Insights into Carbon Utilization and Element Cycling Functions of Hydrothermarchaeota in Hydrothermal Sediment.</title>
        <authorList>
            <person name="Zhou Z."/>
            <person name="Liu Y."/>
            <person name="Xu W."/>
            <person name="Pan J."/>
            <person name="Luo Z.H."/>
            <person name="Li M."/>
        </authorList>
    </citation>
    <scope>NUCLEOTIDE SEQUENCE [LARGE SCALE GENOMIC DNA]</scope>
    <source>
        <strain evidence="2">HyVt-102</strain>
    </source>
</reference>
<protein>
    <submittedName>
        <fullName evidence="2">Uncharacterized protein</fullName>
    </submittedName>
</protein>
<comment type="caution">
    <text evidence="2">The sequence shown here is derived from an EMBL/GenBank/DDBJ whole genome shotgun (WGS) entry which is preliminary data.</text>
</comment>
<dbReference type="AlphaFoldDB" id="A0A7C0V9J2"/>
<keyword evidence="1" id="KW-1133">Transmembrane helix</keyword>
<dbReference type="EMBL" id="DQWE01000005">
    <property type="protein sequence ID" value="HDI82172.1"/>
    <property type="molecule type" value="Genomic_DNA"/>
</dbReference>
<evidence type="ECO:0000256" key="1">
    <source>
        <dbReference type="SAM" id="Phobius"/>
    </source>
</evidence>
<feature type="transmembrane region" description="Helical" evidence="1">
    <location>
        <begin position="15"/>
        <end position="39"/>
    </location>
</feature>